<feature type="compositionally biased region" description="Basic and acidic residues" evidence="1">
    <location>
        <begin position="7"/>
        <end position="16"/>
    </location>
</feature>
<proteinExistence type="predicted"/>
<comment type="caution">
    <text evidence="2">The sequence shown here is derived from an EMBL/GenBank/DDBJ whole genome shotgun (WGS) entry which is preliminary data.</text>
</comment>
<reference evidence="2" key="2">
    <citation type="submission" date="2023-04" db="EMBL/GenBank/DDBJ databases">
        <authorList>
            <person name="Bu L."/>
            <person name="Lu L."/>
            <person name="Laidemitt M.R."/>
            <person name="Zhang S.M."/>
            <person name="Mutuku M."/>
            <person name="Mkoji G."/>
            <person name="Steinauer M."/>
            <person name="Loker E.S."/>
        </authorList>
    </citation>
    <scope>NUCLEOTIDE SEQUENCE</scope>
    <source>
        <strain evidence="2">KasaAsao</strain>
        <tissue evidence="2">Whole Snail</tissue>
    </source>
</reference>
<feature type="compositionally biased region" description="Polar residues" evidence="1">
    <location>
        <begin position="60"/>
        <end position="84"/>
    </location>
</feature>
<gene>
    <name evidence="2" type="ORF">Bpfe_011561</name>
</gene>
<dbReference type="EMBL" id="JASAOG010000045">
    <property type="protein sequence ID" value="KAK0058951.1"/>
    <property type="molecule type" value="Genomic_DNA"/>
</dbReference>
<evidence type="ECO:0000256" key="1">
    <source>
        <dbReference type="SAM" id="MobiDB-lite"/>
    </source>
</evidence>
<sequence length="517" mass="56628">MGACYSKHIESHEHRPTKLPSSKRKRKNVADYTSPETALLNTEDGNLEVVHLQKEILPSDKSNSNYVPSRSSTPELTPNITVNNKKGDGGVAPSDSGIESIGIAPEEIQEPVASNTDHDELTKKLERLSRGSCARCGNFKLDDSAFTALLADTYCSCGPRLAGRSNINPHCKTHGQKKQISADGNECRMSNLKKTADVQNAKSVRISVQSAGTLSSAVNETDLLLDSNDYFQAPLAHFDSLDIIDHMSQSKQKRRSLLSEILNITDSICRCDFYSNEYYCSEDKHYDVDIPEESHSPLNDSSLVSGGKTSSQSLMNCYSPLGPNDQFSKCQVESLQEVISTSKKSASLPKNVSFAAQNSIEKEISPKPRMSEECCISQEACALEASSGILTHNSTSDPLLSKLSAKGNHKRTLSLNSQGALLSDSSSEVLNNFTEEDLMSLDLDSVASLSHNSLKYLIDSSEDLASSTQSVDKMRFEGVDYLLIPQNIYHQIQSDLGNLKQQLLNLSTLIQEDSEDQ</sequence>
<feature type="region of interest" description="Disordered" evidence="1">
    <location>
        <begin position="1"/>
        <end position="44"/>
    </location>
</feature>
<name>A0AAD8BQY1_BIOPF</name>
<evidence type="ECO:0000313" key="2">
    <source>
        <dbReference type="EMBL" id="KAK0058951.1"/>
    </source>
</evidence>
<reference evidence="2" key="1">
    <citation type="journal article" date="2023" name="PLoS Negl. Trop. Dis.">
        <title>A genome sequence for Biomphalaria pfeifferi, the major vector snail for the human-infecting parasite Schistosoma mansoni.</title>
        <authorList>
            <person name="Bu L."/>
            <person name="Lu L."/>
            <person name="Laidemitt M.R."/>
            <person name="Zhang S.M."/>
            <person name="Mutuku M."/>
            <person name="Mkoji G."/>
            <person name="Steinauer M."/>
            <person name="Loker E.S."/>
        </authorList>
    </citation>
    <scope>NUCLEOTIDE SEQUENCE</scope>
    <source>
        <strain evidence="2">KasaAsao</strain>
    </source>
</reference>
<accession>A0AAD8BQY1</accession>
<evidence type="ECO:0000313" key="3">
    <source>
        <dbReference type="Proteomes" id="UP001233172"/>
    </source>
</evidence>
<feature type="compositionally biased region" description="Basic residues" evidence="1">
    <location>
        <begin position="17"/>
        <end position="27"/>
    </location>
</feature>
<dbReference type="Proteomes" id="UP001233172">
    <property type="component" value="Unassembled WGS sequence"/>
</dbReference>
<dbReference type="AlphaFoldDB" id="A0AAD8BQY1"/>
<protein>
    <submittedName>
        <fullName evidence="2">Uncharacterized protein</fullName>
    </submittedName>
</protein>
<feature type="compositionally biased region" description="Polar residues" evidence="1">
    <location>
        <begin position="34"/>
        <end position="44"/>
    </location>
</feature>
<feature type="region of interest" description="Disordered" evidence="1">
    <location>
        <begin position="59"/>
        <end position="93"/>
    </location>
</feature>
<organism evidence="2 3">
    <name type="scientific">Biomphalaria pfeifferi</name>
    <name type="common">Bloodfluke planorb</name>
    <name type="synonym">Freshwater snail</name>
    <dbReference type="NCBI Taxonomy" id="112525"/>
    <lineage>
        <taxon>Eukaryota</taxon>
        <taxon>Metazoa</taxon>
        <taxon>Spiralia</taxon>
        <taxon>Lophotrochozoa</taxon>
        <taxon>Mollusca</taxon>
        <taxon>Gastropoda</taxon>
        <taxon>Heterobranchia</taxon>
        <taxon>Euthyneura</taxon>
        <taxon>Panpulmonata</taxon>
        <taxon>Hygrophila</taxon>
        <taxon>Lymnaeoidea</taxon>
        <taxon>Planorbidae</taxon>
        <taxon>Biomphalaria</taxon>
    </lineage>
</organism>
<keyword evidence="3" id="KW-1185">Reference proteome</keyword>